<proteinExistence type="predicted"/>
<dbReference type="AlphaFoldDB" id="A0A0N9W0S9"/>
<name>A0A0N9W0S9_9GAMM</name>
<organism evidence="1 2">
    <name type="scientific">Acinetobacter equi</name>
    <dbReference type="NCBI Taxonomy" id="1324350"/>
    <lineage>
        <taxon>Bacteria</taxon>
        <taxon>Pseudomonadati</taxon>
        <taxon>Pseudomonadota</taxon>
        <taxon>Gammaproteobacteria</taxon>
        <taxon>Moraxellales</taxon>
        <taxon>Moraxellaceae</taxon>
        <taxon>Acinetobacter</taxon>
    </lineage>
</organism>
<reference evidence="1 2" key="1">
    <citation type="journal article" date="2015" name="Int. J. Syst. Evol. Microbiol.">
        <title>Acinetobacter equi sp. nov. isolated from horse faeces.</title>
        <authorList>
            <person name="Poppel M.T."/>
            <person name="Skiebe E."/>
            <person name="Laue M."/>
            <person name="Bergmann H."/>
            <person name="Ebersberger I."/>
            <person name="Garn T."/>
            <person name="Fruth A."/>
            <person name="Baumgardt S."/>
            <person name="Busse H.J."/>
            <person name="Wilharm G."/>
        </authorList>
    </citation>
    <scope>NUCLEOTIDE SEQUENCE [LARGE SCALE GENOMIC DNA]</scope>
    <source>
        <strain evidence="1 2">114</strain>
    </source>
</reference>
<dbReference type="Proteomes" id="UP000064939">
    <property type="component" value="Chromosome"/>
</dbReference>
<gene>
    <name evidence="1" type="ORF">AOY20_11845</name>
</gene>
<evidence type="ECO:0000313" key="1">
    <source>
        <dbReference type="EMBL" id="ALH96168.1"/>
    </source>
</evidence>
<sequence length="74" mass="8397">MKELNTCYQAEMADGTRINVKLIPLVKKQSTRDGFIDVTVGKQIQLETGEKIELNLDGKSFYFGPNQLYRIISS</sequence>
<dbReference type="EMBL" id="CP012808">
    <property type="protein sequence ID" value="ALH96168.1"/>
    <property type="molecule type" value="Genomic_DNA"/>
</dbReference>
<evidence type="ECO:0000313" key="2">
    <source>
        <dbReference type="Proteomes" id="UP000064939"/>
    </source>
</evidence>
<protein>
    <submittedName>
        <fullName evidence="1">Transposase</fullName>
    </submittedName>
</protein>
<keyword evidence="2" id="KW-1185">Reference proteome</keyword>
<accession>A0A0N9W0S9</accession>
<dbReference type="KEGG" id="aei:AOY20_11845"/>